<dbReference type="Gene3D" id="3.50.50.60">
    <property type="entry name" value="FAD/NAD(P)-binding domain"/>
    <property type="match status" value="1"/>
</dbReference>
<dbReference type="InterPro" id="IPR036188">
    <property type="entry name" value="FAD/NAD-bd_sf"/>
</dbReference>
<keyword evidence="1" id="KW-0285">Flavoprotein</keyword>
<dbReference type="AlphaFoldDB" id="A0A428WPF6"/>
<keyword evidence="7" id="KW-1185">Reference proteome</keyword>
<keyword evidence="2" id="KW-0274">FAD</keyword>
<dbReference type="PANTHER" id="PTHR47178">
    <property type="entry name" value="MONOOXYGENASE, FAD-BINDING"/>
    <property type="match status" value="1"/>
</dbReference>
<protein>
    <submittedName>
        <fullName evidence="6">FAD-dependent monooxygenase</fullName>
    </submittedName>
</protein>
<dbReference type="OrthoDB" id="3322136at2"/>
<dbReference type="GO" id="GO:0004497">
    <property type="term" value="F:monooxygenase activity"/>
    <property type="evidence" value="ECO:0007669"/>
    <property type="project" value="UniProtKB-KW"/>
</dbReference>
<comment type="caution">
    <text evidence="6">The sequence shown here is derived from an EMBL/GenBank/DDBJ whole genome shotgun (WGS) entry which is preliminary data.</text>
</comment>
<dbReference type="Pfam" id="PF01494">
    <property type="entry name" value="FAD_binding_3"/>
    <property type="match status" value="1"/>
</dbReference>
<evidence type="ECO:0000259" key="5">
    <source>
        <dbReference type="Pfam" id="PF01494"/>
    </source>
</evidence>
<accession>A0A428WPF6</accession>
<evidence type="ECO:0000256" key="4">
    <source>
        <dbReference type="ARBA" id="ARBA00023033"/>
    </source>
</evidence>
<proteinExistence type="predicted"/>
<evidence type="ECO:0000256" key="3">
    <source>
        <dbReference type="ARBA" id="ARBA00023002"/>
    </source>
</evidence>
<name>A0A428WPF6_AMYBA</name>
<evidence type="ECO:0000256" key="2">
    <source>
        <dbReference type="ARBA" id="ARBA00022827"/>
    </source>
</evidence>
<gene>
    <name evidence="6" type="ORF">DMA12_15075</name>
</gene>
<sequence length="386" mass="41254">MRVIVAGAGIGGLCLAQGLRQAGIEVTVYEQDPAAFARGQGYRLRIDRHGTAALRDCLPPDSFARYEQTANPPYESIGAVYDHHLEVRYQHAQRSTTWDPANAARGVNRLTLREVLLGGLADVVRFDARVTGFDLRPGGVRVRLDGGGTDSADLLVGADGLGSAVRRGLVPEAEVLDTGLRAIYGMTPLDDALLAALPPALFGGSCPVQGPERRTLALGSYQPVRSPAEFDLTPVPDYMKWTLVAPMATYSMTEPEFWSAAPERLLTEALRCVADWHPALVDLVHRSDPAVTFPLAIRAAAQLPELPAVPVTLIGDAIHATTPVGGTGANTALRDAALLRHHLDSADGLVDALTTYQAEMRDYGAAAARNSLRGAETIFRCDPLPI</sequence>
<dbReference type="Pfam" id="PF13450">
    <property type="entry name" value="NAD_binding_8"/>
    <property type="match status" value="1"/>
</dbReference>
<dbReference type="InterPro" id="IPR002938">
    <property type="entry name" value="FAD-bd"/>
</dbReference>
<evidence type="ECO:0000313" key="7">
    <source>
        <dbReference type="Proteomes" id="UP000286716"/>
    </source>
</evidence>
<feature type="domain" description="FAD-binding" evidence="5">
    <location>
        <begin position="310"/>
        <end position="370"/>
    </location>
</feature>
<reference evidence="6 7" key="1">
    <citation type="submission" date="2018-05" db="EMBL/GenBank/DDBJ databases">
        <title>Evolution of GPA BGCs.</title>
        <authorList>
            <person name="Waglechner N."/>
            <person name="Wright G.D."/>
        </authorList>
    </citation>
    <scope>NUCLEOTIDE SEQUENCE [LARGE SCALE GENOMIC DNA]</scope>
    <source>
        <strain evidence="6 7">DSM 5908</strain>
    </source>
</reference>
<dbReference type="PRINTS" id="PR00420">
    <property type="entry name" value="RNGMNOXGNASE"/>
</dbReference>
<dbReference type="SUPFAM" id="SSF51905">
    <property type="entry name" value="FAD/NAD(P)-binding domain"/>
    <property type="match status" value="1"/>
</dbReference>
<keyword evidence="3" id="KW-0560">Oxidoreductase</keyword>
<dbReference type="EMBL" id="QHHU01000018">
    <property type="protein sequence ID" value="RSM44933.1"/>
    <property type="molecule type" value="Genomic_DNA"/>
</dbReference>
<evidence type="ECO:0000313" key="6">
    <source>
        <dbReference type="EMBL" id="RSM44933.1"/>
    </source>
</evidence>
<dbReference type="PANTHER" id="PTHR47178:SF5">
    <property type="entry name" value="FAD-BINDING DOMAIN-CONTAINING PROTEIN"/>
    <property type="match status" value="1"/>
</dbReference>
<organism evidence="6 7">
    <name type="scientific">Amycolatopsis balhimycina DSM 5908</name>
    <dbReference type="NCBI Taxonomy" id="1081091"/>
    <lineage>
        <taxon>Bacteria</taxon>
        <taxon>Bacillati</taxon>
        <taxon>Actinomycetota</taxon>
        <taxon>Actinomycetes</taxon>
        <taxon>Pseudonocardiales</taxon>
        <taxon>Pseudonocardiaceae</taxon>
        <taxon>Amycolatopsis</taxon>
    </lineage>
</organism>
<keyword evidence="4 6" id="KW-0503">Monooxygenase</keyword>
<dbReference type="Proteomes" id="UP000286716">
    <property type="component" value="Unassembled WGS sequence"/>
</dbReference>
<dbReference type="GO" id="GO:0071949">
    <property type="term" value="F:FAD binding"/>
    <property type="evidence" value="ECO:0007669"/>
    <property type="project" value="InterPro"/>
</dbReference>
<evidence type="ECO:0000256" key="1">
    <source>
        <dbReference type="ARBA" id="ARBA00022630"/>
    </source>
</evidence>